<comment type="catalytic activity">
    <reaction evidence="6 8">
        <text>hydrogencarbonate + H(+) = CO2 + H2O</text>
        <dbReference type="Rhea" id="RHEA:10748"/>
        <dbReference type="ChEBI" id="CHEBI:15377"/>
        <dbReference type="ChEBI" id="CHEBI:15378"/>
        <dbReference type="ChEBI" id="CHEBI:16526"/>
        <dbReference type="ChEBI" id="CHEBI:17544"/>
        <dbReference type="EC" id="4.2.1.1"/>
    </reaction>
</comment>
<feature type="binding site" evidence="7">
    <location>
        <position position="94"/>
    </location>
    <ligand>
        <name>Zn(2+)</name>
        <dbReference type="ChEBI" id="CHEBI:29105"/>
    </ligand>
</feature>
<evidence type="ECO:0000256" key="4">
    <source>
        <dbReference type="ARBA" id="ARBA00022833"/>
    </source>
</evidence>
<dbReference type="InterPro" id="IPR036874">
    <property type="entry name" value="Carbonic_anhydrase_sf"/>
</dbReference>
<evidence type="ECO:0000256" key="8">
    <source>
        <dbReference type="RuleBase" id="RU003956"/>
    </source>
</evidence>
<dbReference type="GO" id="GO:0004089">
    <property type="term" value="F:carbonate dehydratase activity"/>
    <property type="evidence" value="ECO:0007669"/>
    <property type="project" value="UniProtKB-UniRule"/>
</dbReference>
<comment type="caution">
    <text evidence="10">The sequence shown here is derived from an EMBL/GenBank/DDBJ whole genome shotgun (WGS) entry which is preliminary data.</text>
</comment>
<evidence type="ECO:0000313" key="11">
    <source>
        <dbReference type="Proteomes" id="UP001148312"/>
    </source>
</evidence>
<keyword evidence="5 8" id="KW-0456">Lyase</keyword>
<feature type="binding site" evidence="7">
    <location>
        <position position="153"/>
    </location>
    <ligand>
        <name>Zn(2+)</name>
        <dbReference type="ChEBI" id="CHEBI:29105"/>
    </ligand>
</feature>
<comment type="cofactor">
    <cofactor evidence="7">
        <name>Zn(2+)</name>
        <dbReference type="ChEBI" id="CHEBI:29105"/>
    </cofactor>
    <text evidence="7">Binds 1 zinc ion per subunit.</text>
</comment>
<dbReference type="GO" id="GO:0008270">
    <property type="term" value="F:zinc ion binding"/>
    <property type="evidence" value="ECO:0007669"/>
    <property type="project" value="UniProtKB-UniRule"/>
</dbReference>
<evidence type="ECO:0000256" key="2">
    <source>
        <dbReference type="ARBA" id="ARBA00012925"/>
    </source>
</evidence>
<dbReference type="PANTHER" id="PTHR11002">
    <property type="entry name" value="CARBONIC ANHYDRASE"/>
    <property type="match status" value="1"/>
</dbReference>
<dbReference type="SMART" id="SM00947">
    <property type="entry name" value="Pro_CA"/>
    <property type="match status" value="1"/>
</dbReference>
<comment type="function">
    <text evidence="8">Reversible hydration of carbon dioxide.</text>
</comment>
<evidence type="ECO:0000256" key="9">
    <source>
        <dbReference type="SAM" id="MobiDB-lite"/>
    </source>
</evidence>
<dbReference type="PANTHER" id="PTHR11002:SF76">
    <property type="entry name" value="CARBONIC ANHYDRASE"/>
    <property type="match status" value="1"/>
</dbReference>
<evidence type="ECO:0000256" key="5">
    <source>
        <dbReference type="ARBA" id="ARBA00023239"/>
    </source>
</evidence>
<dbReference type="InterPro" id="IPR001765">
    <property type="entry name" value="Carbonic_anhydrase"/>
</dbReference>
<proteinExistence type="inferred from homology"/>
<feature type="region of interest" description="Disordered" evidence="9">
    <location>
        <begin position="41"/>
        <end position="76"/>
    </location>
</feature>
<name>A0A9W9WLZ2_9EURO</name>
<reference evidence="10" key="2">
    <citation type="journal article" date="2023" name="IMA Fungus">
        <title>Comparative genomic study of the Penicillium genus elucidates a diverse pangenome and 15 lateral gene transfer events.</title>
        <authorList>
            <person name="Petersen C."/>
            <person name="Sorensen T."/>
            <person name="Nielsen M.R."/>
            <person name="Sondergaard T.E."/>
            <person name="Sorensen J.L."/>
            <person name="Fitzpatrick D.A."/>
            <person name="Frisvad J.C."/>
            <person name="Nielsen K.L."/>
        </authorList>
    </citation>
    <scope>NUCLEOTIDE SEQUENCE</scope>
    <source>
        <strain evidence="10">IBT 30728</strain>
    </source>
</reference>
<keyword evidence="4 7" id="KW-0862">Zinc</keyword>
<dbReference type="GO" id="GO:0005737">
    <property type="term" value="C:cytoplasm"/>
    <property type="evidence" value="ECO:0007669"/>
    <property type="project" value="TreeGrafter"/>
</dbReference>
<dbReference type="Proteomes" id="UP001148312">
    <property type="component" value="Unassembled WGS sequence"/>
</dbReference>
<comment type="similarity">
    <text evidence="1 8">Belongs to the beta-class carbonic anhydrase family.</text>
</comment>
<dbReference type="Pfam" id="PF00484">
    <property type="entry name" value="Pro_CA"/>
    <property type="match status" value="1"/>
</dbReference>
<evidence type="ECO:0000256" key="7">
    <source>
        <dbReference type="PIRSR" id="PIRSR601765-1"/>
    </source>
</evidence>
<evidence type="ECO:0000256" key="6">
    <source>
        <dbReference type="ARBA" id="ARBA00048348"/>
    </source>
</evidence>
<dbReference type="EC" id="4.2.1.1" evidence="2 8"/>
<feature type="binding site" evidence="7">
    <location>
        <position position="96"/>
    </location>
    <ligand>
        <name>Zn(2+)</name>
        <dbReference type="ChEBI" id="CHEBI:29105"/>
    </ligand>
</feature>
<feature type="binding site" evidence="7">
    <location>
        <position position="150"/>
    </location>
    <ligand>
        <name>Zn(2+)</name>
        <dbReference type="ChEBI" id="CHEBI:29105"/>
    </ligand>
</feature>
<dbReference type="GO" id="GO:0034599">
    <property type="term" value="P:cellular response to oxidative stress"/>
    <property type="evidence" value="ECO:0007669"/>
    <property type="project" value="TreeGrafter"/>
</dbReference>
<evidence type="ECO:0000256" key="3">
    <source>
        <dbReference type="ARBA" id="ARBA00022723"/>
    </source>
</evidence>
<reference evidence="10" key="1">
    <citation type="submission" date="2022-12" db="EMBL/GenBank/DDBJ databases">
        <authorList>
            <person name="Petersen C."/>
        </authorList>
    </citation>
    <scope>NUCLEOTIDE SEQUENCE</scope>
    <source>
        <strain evidence="10">IBT 30728</strain>
    </source>
</reference>
<dbReference type="Gene3D" id="3.40.1050.10">
    <property type="entry name" value="Carbonic anhydrase"/>
    <property type="match status" value="1"/>
</dbReference>
<dbReference type="EMBL" id="JAPWDQ010000015">
    <property type="protein sequence ID" value="KAJ5469578.1"/>
    <property type="molecule type" value="Genomic_DNA"/>
</dbReference>
<protein>
    <recommendedName>
        <fullName evidence="2 8">Carbonic anhydrase</fullName>
        <ecNumber evidence="2 8">4.2.1.1</ecNumber>
    </recommendedName>
    <alternativeName>
        <fullName evidence="8">Carbonate dehydratase</fullName>
    </alternativeName>
</protein>
<dbReference type="SUPFAM" id="SSF53056">
    <property type="entry name" value="beta-carbonic anhydrase, cab"/>
    <property type="match status" value="1"/>
</dbReference>
<evidence type="ECO:0000256" key="1">
    <source>
        <dbReference type="ARBA" id="ARBA00006217"/>
    </source>
</evidence>
<sequence length="181" mass="20391">MVFSRHLFNQSRLRIPIPRARISGSSALCYYTLKMPIRMYTDTPPSSPPPTSSHPSENQSHQPTNPPSDSTHTLRTNFIPRPDHLSKQILWIGCSDSDCTETTTLNFLPEEMLEHRNLGNMIIPGDLSSEISIRHAVCELRVKHIVVCGHYGCGIVRASSREGLPGLWSRCVYRVLDVLEL</sequence>
<dbReference type="GeneID" id="81629041"/>
<accession>A0A9W9WLZ2</accession>
<dbReference type="RefSeq" id="XP_056786168.1">
    <property type="nucleotide sequence ID" value="XM_056938791.1"/>
</dbReference>
<feature type="compositionally biased region" description="Polar residues" evidence="9">
    <location>
        <begin position="57"/>
        <end position="76"/>
    </location>
</feature>
<organism evidence="10 11">
    <name type="scientific">Penicillium diatomitis</name>
    <dbReference type="NCBI Taxonomy" id="2819901"/>
    <lineage>
        <taxon>Eukaryota</taxon>
        <taxon>Fungi</taxon>
        <taxon>Dikarya</taxon>
        <taxon>Ascomycota</taxon>
        <taxon>Pezizomycotina</taxon>
        <taxon>Eurotiomycetes</taxon>
        <taxon>Eurotiomycetidae</taxon>
        <taxon>Eurotiales</taxon>
        <taxon>Aspergillaceae</taxon>
        <taxon>Penicillium</taxon>
    </lineage>
</organism>
<gene>
    <name evidence="10" type="ORF">N7539_009196</name>
</gene>
<keyword evidence="11" id="KW-1185">Reference proteome</keyword>
<dbReference type="GO" id="GO:0071244">
    <property type="term" value="P:cellular response to carbon dioxide"/>
    <property type="evidence" value="ECO:0007669"/>
    <property type="project" value="TreeGrafter"/>
</dbReference>
<dbReference type="AlphaFoldDB" id="A0A9W9WLZ2"/>
<evidence type="ECO:0000313" key="10">
    <source>
        <dbReference type="EMBL" id="KAJ5469578.1"/>
    </source>
</evidence>
<keyword evidence="3 7" id="KW-0479">Metal-binding</keyword>